<name>A0ABT5HPW9_9CAUL</name>
<dbReference type="Gene3D" id="1.10.287.110">
    <property type="entry name" value="DnaJ domain"/>
    <property type="match status" value="1"/>
</dbReference>
<feature type="domain" description="J" evidence="2">
    <location>
        <begin position="96"/>
        <end position="148"/>
    </location>
</feature>
<gene>
    <name evidence="3" type="ORF">PQU92_02400</name>
</gene>
<dbReference type="EMBL" id="JAQQKX010000001">
    <property type="protein sequence ID" value="MDC7682107.1"/>
    <property type="molecule type" value="Genomic_DNA"/>
</dbReference>
<keyword evidence="1" id="KW-1133">Transmembrane helix</keyword>
<proteinExistence type="predicted"/>
<dbReference type="InterPro" id="IPR036869">
    <property type="entry name" value="J_dom_sf"/>
</dbReference>
<organism evidence="3 4">
    <name type="scientific">Asticcacaulis aquaticus</name>
    <dbReference type="NCBI Taxonomy" id="2984212"/>
    <lineage>
        <taxon>Bacteria</taxon>
        <taxon>Pseudomonadati</taxon>
        <taxon>Pseudomonadota</taxon>
        <taxon>Alphaproteobacteria</taxon>
        <taxon>Caulobacterales</taxon>
        <taxon>Caulobacteraceae</taxon>
        <taxon>Asticcacaulis</taxon>
    </lineage>
</organism>
<keyword evidence="1" id="KW-0472">Membrane</keyword>
<keyword evidence="1" id="KW-0812">Transmembrane</keyword>
<evidence type="ECO:0000256" key="1">
    <source>
        <dbReference type="SAM" id="Phobius"/>
    </source>
</evidence>
<sequence length="148" mass="15898">MYLLIGAVAVFAFLVWVGRQSHLGKLKAGPWIRQKRAVIAILAVAVAMAGVVCVARGQYILASILVTVAFGMAGGARYRGQTQPPADRPHSLAEIEAYRALGIPAGSDRKTILKAWKARMKEAHPDQGGSDARAAKLNAARDVLLKRR</sequence>
<dbReference type="PROSITE" id="PS50076">
    <property type="entry name" value="DNAJ_2"/>
    <property type="match status" value="1"/>
</dbReference>
<dbReference type="CDD" id="cd06257">
    <property type="entry name" value="DnaJ"/>
    <property type="match status" value="1"/>
</dbReference>
<dbReference type="RefSeq" id="WP_272746611.1">
    <property type="nucleotide sequence ID" value="NZ_JAQQKX010000001.1"/>
</dbReference>
<dbReference type="SUPFAM" id="SSF46565">
    <property type="entry name" value="Chaperone J-domain"/>
    <property type="match status" value="1"/>
</dbReference>
<keyword evidence="4" id="KW-1185">Reference proteome</keyword>
<protein>
    <submittedName>
        <fullName evidence="3">Molecular chaperone DnaJ</fullName>
    </submittedName>
</protein>
<dbReference type="Proteomes" id="UP001214854">
    <property type="component" value="Unassembled WGS sequence"/>
</dbReference>
<accession>A0ABT5HPW9</accession>
<dbReference type="InterPro" id="IPR001623">
    <property type="entry name" value="DnaJ_domain"/>
</dbReference>
<reference evidence="3 4" key="1">
    <citation type="submission" date="2023-01" db="EMBL/GenBank/DDBJ databases">
        <title>Novel species of the genus Asticcacaulis isolated from rivers.</title>
        <authorList>
            <person name="Lu H."/>
        </authorList>
    </citation>
    <scope>NUCLEOTIDE SEQUENCE [LARGE SCALE GENOMIC DNA]</scope>
    <source>
        <strain evidence="3 4">BYS171W</strain>
    </source>
</reference>
<evidence type="ECO:0000313" key="4">
    <source>
        <dbReference type="Proteomes" id="UP001214854"/>
    </source>
</evidence>
<comment type="caution">
    <text evidence="3">The sequence shown here is derived from an EMBL/GenBank/DDBJ whole genome shotgun (WGS) entry which is preliminary data.</text>
</comment>
<evidence type="ECO:0000313" key="3">
    <source>
        <dbReference type="EMBL" id="MDC7682107.1"/>
    </source>
</evidence>
<evidence type="ECO:0000259" key="2">
    <source>
        <dbReference type="PROSITE" id="PS50076"/>
    </source>
</evidence>
<feature type="transmembrane region" description="Helical" evidence="1">
    <location>
        <begin position="36"/>
        <end position="54"/>
    </location>
</feature>